<dbReference type="GO" id="GO:0008194">
    <property type="term" value="F:UDP-glycosyltransferase activity"/>
    <property type="evidence" value="ECO:0007669"/>
    <property type="project" value="InterPro"/>
</dbReference>
<proteinExistence type="predicted"/>
<dbReference type="EMBL" id="KQ030509">
    <property type="protein sequence ID" value="KJZ76813.1"/>
    <property type="molecule type" value="Genomic_DNA"/>
</dbReference>
<dbReference type="PANTHER" id="PTHR48050">
    <property type="entry name" value="STEROL 3-BETA-GLUCOSYLTRANSFERASE"/>
    <property type="match status" value="1"/>
</dbReference>
<keyword evidence="1" id="KW-0808">Transferase</keyword>
<sequence length="470" mass="51311">MARHQGRQLDHDGVIASLRLVPRQDNLVHYKSPRQMKFLLHSHFPAGHVYPMQAVAQALVARGHDVVWLASPDNEARVRSVSGAVFAPTRALAALDGPLMRANDSGIFGSQRRLLDGRLAAQVADYRAVLAGFAADVILVDVLPFGARALCDLGEVGSFATLGVIPLYTSCVGAPFPASGQMPPGSSSLSSWVRLAVRTLHHAWYQWITLPLLSRPLLNRQRAELGLPGLSWGEPVEWFRYSGHLHIQASSPTLDFHQVPRPRQHRDNIVYVGPLVNQPSASSVQKLPSWWSQIASHKCVVAVTQGTLNMNPASLIVPTIQALRDDPSILLVVLSPYAKDIESRTGSPDNTYYTEWLPYHVLLPQLRLFISNGGYGSVTQALSHKVPLLCAGWLEDKRDTAARVVWSGAGIDLKTENPSPHQVSTAVRKILGDASYQARVEELGDALNSLGGANRACHMLEALVKKSQAQ</sequence>
<organism evidence="3 4">
    <name type="scientific">Hirsutella minnesotensis 3608</name>
    <dbReference type="NCBI Taxonomy" id="1043627"/>
    <lineage>
        <taxon>Eukaryota</taxon>
        <taxon>Fungi</taxon>
        <taxon>Dikarya</taxon>
        <taxon>Ascomycota</taxon>
        <taxon>Pezizomycotina</taxon>
        <taxon>Sordariomycetes</taxon>
        <taxon>Hypocreomycetidae</taxon>
        <taxon>Hypocreales</taxon>
        <taxon>Ophiocordycipitaceae</taxon>
        <taxon>Hirsutella</taxon>
    </lineage>
</organism>
<keyword evidence="4" id="KW-1185">Reference proteome</keyword>
<dbReference type="PANTHER" id="PTHR48050:SF13">
    <property type="entry name" value="STEROL 3-BETA-GLUCOSYLTRANSFERASE UGT80A2"/>
    <property type="match status" value="1"/>
</dbReference>
<evidence type="ECO:0000313" key="3">
    <source>
        <dbReference type="EMBL" id="KJZ76813.1"/>
    </source>
</evidence>
<dbReference type="OrthoDB" id="5835829at2759"/>
<dbReference type="AlphaFoldDB" id="A0A0F7ZVL3"/>
<dbReference type="InterPro" id="IPR002213">
    <property type="entry name" value="UDP_glucos_trans"/>
</dbReference>
<reference evidence="3 4" key="1">
    <citation type="journal article" date="2014" name="Genome Biol. Evol.">
        <title>Comparative genomics and transcriptomics analyses reveal divergent lifestyle features of nematode endoparasitic fungus Hirsutella minnesotensis.</title>
        <authorList>
            <person name="Lai Y."/>
            <person name="Liu K."/>
            <person name="Zhang X."/>
            <person name="Zhang X."/>
            <person name="Li K."/>
            <person name="Wang N."/>
            <person name="Shu C."/>
            <person name="Wu Y."/>
            <person name="Wang C."/>
            <person name="Bushley K.E."/>
            <person name="Xiang M."/>
            <person name="Liu X."/>
        </authorList>
    </citation>
    <scope>NUCLEOTIDE SEQUENCE [LARGE SCALE GENOMIC DNA]</scope>
    <source>
        <strain evidence="3 4">3608</strain>
    </source>
</reference>
<name>A0A0F7ZVL3_9HYPO</name>
<evidence type="ECO:0000259" key="2">
    <source>
        <dbReference type="Pfam" id="PF06722"/>
    </source>
</evidence>
<evidence type="ECO:0000313" key="4">
    <source>
        <dbReference type="Proteomes" id="UP000054481"/>
    </source>
</evidence>
<dbReference type="SUPFAM" id="SSF53756">
    <property type="entry name" value="UDP-Glycosyltransferase/glycogen phosphorylase"/>
    <property type="match status" value="1"/>
</dbReference>
<dbReference type="InterPro" id="IPR010610">
    <property type="entry name" value="EryCIII-like_C"/>
</dbReference>
<accession>A0A0F7ZVL3</accession>
<dbReference type="Gene3D" id="3.40.50.2000">
    <property type="entry name" value="Glycogen Phosphorylase B"/>
    <property type="match status" value="2"/>
</dbReference>
<gene>
    <name evidence="3" type="ORF">HIM_03690</name>
</gene>
<dbReference type="Pfam" id="PF06722">
    <property type="entry name" value="EryCIII-like_C"/>
    <property type="match status" value="1"/>
</dbReference>
<dbReference type="InterPro" id="IPR050426">
    <property type="entry name" value="Glycosyltransferase_28"/>
</dbReference>
<dbReference type="CDD" id="cd03784">
    <property type="entry name" value="GT1_Gtf-like"/>
    <property type="match status" value="1"/>
</dbReference>
<dbReference type="GO" id="GO:0016758">
    <property type="term" value="F:hexosyltransferase activity"/>
    <property type="evidence" value="ECO:0007669"/>
    <property type="project" value="UniProtKB-ARBA"/>
</dbReference>
<feature type="domain" description="Erythromycin biosynthesis protein CIII-like C-terminal" evidence="2">
    <location>
        <begin position="342"/>
        <end position="445"/>
    </location>
</feature>
<evidence type="ECO:0000256" key="1">
    <source>
        <dbReference type="ARBA" id="ARBA00022679"/>
    </source>
</evidence>
<dbReference type="Proteomes" id="UP000054481">
    <property type="component" value="Unassembled WGS sequence"/>
</dbReference>
<protein>
    <recommendedName>
        <fullName evidence="2">Erythromycin biosynthesis protein CIII-like C-terminal domain-containing protein</fullName>
    </recommendedName>
</protein>